<keyword evidence="2" id="KW-1185">Reference proteome</keyword>
<keyword evidence="1" id="KW-0131">Cell cycle</keyword>
<dbReference type="GO" id="GO:0009898">
    <property type="term" value="C:cytoplasmic side of plasma membrane"/>
    <property type="evidence" value="ECO:0007669"/>
    <property type="project" value="TreeGrafter"/>
</dbReference>
<organism evidence="1 2">
    <name type="scientific">Candidatus Hakubella thermalkaliphila</name>
    <dbReference type="NCBI Taxonomy" id="2754717"/>
    <lineage>
        <taxon>Bacteria</taxon>
        <taxon>Bacillati</taxon>
        <taxon>Actinomycetota</taxon>
        <taxon>Actinomycetota incertae sedis</taxon>
        <taxon>Candidatus Hakubellales</taxon>
        <taxon>Candidatus Hakubellaceae</taxon>
        <taxon>Candidatus Hakubella</taxon>
    </lineage>
</organism>
<dbReference type="PANTHER" id="PTHR32432:SF4">
    <property type="entry name" value="CELL DIVISION PROTEIN FTSA"/>
    <property type="match status" value="1"/>
</dbReference>
<evidence type="ECO:0000313" key="1">
    <source>
        <dbReference type="EMBL" id="GFP27477.1"/>
    </source>
</evidence>
<keyword evidence="1" id="KW-0132">Cell division</keyword>
<gene>
    <name evidence="1" type="ORF">HKBW3S33_00890</name>
</gene>
<dbReference type="PANTHER" id="PTHR32432">
    <property type="entry name" value="CELL DIVISION PROTEIN FTSA-RELATED"/>
    <property type="match status" value="1"/>
</dbReference>
<dbReference type="GO" id="GO:0032153">
    <property type="term" value="C:cell division site"/>
    <property type="evidence" value="ECO:0007669"/>
    <property type="project" value="TreeGrafter"/>
</dbReference>
<dbReference type="AlphaFoldDB" id="A0A6V8P561"/>
<evidence type="ECO:0000313" key="2">
    <source>
        <dbReference type="Proteomes" id="UP000591948"/>
    </source>
</evidence>
<dbReference type="EMBL" id="BLRY01000038">
    <property type="protein sequence ID" value="GFP27477.1"/>
    <property type="molecule type" value="Genomic_DNA"/>
</dbReference>
<reference evidence="1 2" key="1">
    <citation type="journal article" date="2020" name="Front. Microbiol.">
        <title>Single-cell genomics of novel Actinobacteria with the Wood-Ljungdahl pathway discovered in a serpentinizing system.</title>
        <authorList>
            <person name="Merino N."/>
            <person name="Kawai M."/>
            <person name="Boyd E.S."/>
            <person name="Colman D.R."/>
            <person name="McGlynn S.E."/>
            <person name="Nealson K.H."/>
            <person name="Kurokawa K."/>
            <person name="Hongoh Y."/>
        </authorList>
    </citation>
    <scope>NUCLEOTIDE SEQUENCE [LARGE SCALE GENOMIC DNA]</scope>
    <source>
        <strain evidence="1 2">S33</strain>
    </source>
</reference>
<name>A0A6V8P561_9ACTN</name>
<dbReference type="InterPro" id="IPR043129">
    <property type="entry name" value="ATPase_NBD"/>
</dbReference>
<comment type="caution">
    <text evidence="1">The sequence shown here is derived from an EMBL/GenBank/DDBJ whole genome shotgun (WGS) entry which is preliminary data.</text>
</comment>
<dbReference type="GO" id="GO:0051301">
    <property type="term" value="P:cell division"/>
    <property type="evidence" value="ECO:0007669"/>
    <property type="project" value="UniProtKB-KW"/>
</dbReference>
<dbReference type="Pfam" id="PF14450">
    <property type="entry name" value="FtsA"/>
    <property type="match status" value="1"/>
</dbReference>
<sequence>AILLDMGGGTTDVAIFRNYALLDTFCLPVGGNHITNDISIGLRIPLEEAERVKIEHGRVDKEDIDPADFFEIKDNWGESKAVLTSFLAGIIEIRVREILNLIKREIEREGPLDFLPRVVVTGGSSLLRGVVELSGEVFDMPSRIGVPLRVSGLVDRVTQPIYATGVGLLTYGRNHQLEVESRRREEPLLSFLVNRVRNWFSGLRMSSERGGPNW</sequence>
<dbReference type="InterPro" id="IPR050696">
    <property type="entry name" value="FtsA/MreB"/>
</dbReference>
<dbReference type="RefSeq" id="WP_176233322.1">
    <property type="nucleotide sequence ID" value="NZ_BLRY01000038.1"/>
</dbReference>
<proteinExistence type="predicted"/>
<feature type="non-terminal residue" evidence="1">
    <location>
        <position position="1"/>
    </location>
</feature>
<accession>A0A6V8P561</accession>
<dbReference type="SUPFAM" id="SSF53067">
    <property type="entry name" value="Actin-like ATPase domain"/>
    <property type="match status" value="1"/>
</dbReference>
<dbReference type="Gene3D" id="3.30.420.40">
    <property type="match status" value="1"/>
</dbReference>
<dbReference type="Proteomes" id="UP000591948">
    <property type="component" value="Unassembled WGS sequence"/>
</dbReference>
<protein>
    <submittedName>
        <fullName evidence="1">Cell division protein FtsA</fullName>
    </submittedName>
</protein>